<dbReference type="EMBL" id="JBAMIC010000001">
    <property type="protein sequence ID" value="KAK7115374.1"/>
    <property type="molecule type" value="Genomic_DNA"/>
</dbReference>
<dbReference type="GO" id="GO:0035556">
    <property type="term" value="P:intracellular signal transduction"/>
    <property type="evidence" value="ECO:0007669"/>
    <property type="project" value="InterPro"/>
</dbReference>
<dbReference type="InterPro" id="IPR002110">
    <property type="entry name" value="Ankyrin_rpt"/>
</dbReference>
<dbReference type="PROSITE" id="PS50088">
    <property type="entry name" value="ANK_REPEAT"/>
    <property type="match status" value="3"/>
</dbReference>
<feature type="repeat" description="ANK" evidence="3">
    <location>
        <begin position="142"/>
        <end position="170"/>
    </location>
</feature>
<proteinExistence type="predicted"/>
<dbReference type="AlphaFoldDB" id="A0AAN9C256"/>
<protein>
    <recommendedName>
        <fullName evidence="4">SOCS box domain-containing protein</fullName>
    </recommendedName>
</protein>
<gene>
    <name evidence="5" type="ORF">V1264_001251</name>
</gene>
<feature type="repeat" description="ANK" evidence="3">
    <location>
        <begin position="67"/>
        <end position="99"/>
    </location>
</feature>
<name>A0AAN9C256_9CAEN</name>
<evidence type="ECO:0000256" key="3">
    <source>
        <dbReference type="PROSITE-ProRule" id="PRU00023"/>
    </source>
</evidence>
<feature type="domain" description="SOCS box" evidence="4">
    <location>
        <begin position="328"/>
        <end position="367"/>
    </location>
</feature>
<dbReference type="SMART" id="SM00248">
    <property type="entry name" value="ANK"/>
    <property type="match status" value="4"/>
</dbReference>
<dbReference type="SUPFAM" id="SSF48403">
    <property type="entry name" value="Ankyrin repeat"/>
    <property type="match status" value="1"/>
</dbReference>
<dbReference type="Gene3D" id="1.25.40.20">
    <property type="entry name" value="Ankyrin repeat-containing domain"/>
    <property type="match status" value="1"/>
</dbReference>
<dbReference type="PANTHER" id="PTHR24171">
    <property type="entry name" value="ANKYRIN REPEAT DOMAIN-CONTAINING PROTEIN 39-RELATED"/>
    <property type="match status" value="1"/>
</dbReference>
<dbReference type="SUPFAM" id="SSF158235">
    <property type="entry name" value="SOCS box-like"/>
    <property type="match status" value="1"/>
</dbReference>
<dbReference type="InterPro" id="IPR001496">
    <property type="entry name" value="SOCS_box"/>
</dbReference>
<evidence type="ECO:0000256" key="2">
    <source>
        <dbReference type="ARBA" id="ARBA00023043"/>
    </source>
</evidence>
<evidence type="ECO:0000313" key="5">
    <source>
        <dbReference type="EMBL" id="KAK7115374.1"/>
    </source>
</evidence>
<dbReference type="CDD" id="cd03716">
    <property type="entry name" value="SOCS_ASB_like"/>
    <property type="match status" value="1"/>
</dbReference>
<evidence type="ECO:0000259" key="4">
    <source>
        <dbReference type="PROSITE" id="PS50225"/>
    </source>
</evidence>
<dbReference type="InterPro" id="IPR036036">
    <property type="entry name" value="SOCS_box-like_dom_sf"/>
</dbReference>
<dbReference type="Pfam" id="PF12796">
    <property type="entry name" value="Ank_2"/>
    <property type="match status" value="1"/>
</dbReference>
<reference evidence="5 6" key="1">
    <citation type="submission" date="2024-02" db="EMBL/GenBank/DDBJ databases">
        <title>Chromosome-scale genome assembly of the rough periwinkle Littorina saxatilis.</title>
        <authorList>
            <person name="De Jode A."/>
            <person name="Faria R."/>
            <person name="Formenti G."/>
            <person name="Sims Y."/>
            <person name="Smith T.P."/>
            <person name="Tracey A."/>
            <person name="Wood J.M.D."/>
            <person name="Zagrodzka Z.B."/>
            <person name="Johannesson K."/>
            <person name="Butlin R.K."/>
            <person name="Leder E.H."/>
        </authorList>
    </citation>
    <scope>NUCLEOTIDE SEQUENCE [LARGE SCALE GENOMIC DNA]</scope>
    <source>
        <strain evidence="5">Snail1</strain>
        <tissue evidence="5">Muscle</tissue>
    </source>
</reference>
<accession>A0AAN9C256</accession>
<keyword evidence="2 3" id="KW-0040">ANK repeat</keyword>
<dbReference type="Proteomes" id="UP001374579">
    <property type="component" value="Unassembled WGS sequence"/>
</dbReference>
<dbReference type="PROSITE" id="PS50225">
    <property type="entry name" value="SOCS"/>
    <property type="match status" value="1"/>
</dbReference>
<sequence length="381" mass="42262">MDNAADFSDVWRMEECWMQHDKEEKKALSQLFAETALGENPDLEKIDSLLKSAAFLRVPVDHVCHHLHFNALEAACYQGNVDLVQMLLNHGADIQGTTRNSKSCYWQPLHLACQSSAPTSAVLKVVKLLVEGGASVLEPDGSDVLPLMHAVDSNHADVVEFLLTQGADPNEWFYGTPPLILACAGDDTKIHPCITDLLLKAGTDPNIPNSNHNCVKQAFFHLSVEKLLLLFAYKARLGVGVITLSDIKSLMEAVLRKAGRSDATPKDKYFVILELLLAAGLEFSTNDRKWVEERLVTLEYGRNLAWRSELIEETLKLFNSCVFCPQRLTSLCRLRIRPCILPDIDANLGRLPVPASVQDFLRFGDIAVRSVFNAGVAVVEL</sequence>
<feature type="repeat" description="ANK" evidence="3">
    <location>
        <begin position="174"/>
        <end position="210"/>
    </location>
</feature>
<dbReference type="PROSITE" id="PS50297">
    <property type="entry name" value="ANK_REP_REGION"/>
    <property type="match status" value="2"/>
</dbReference>
<evidence type="ECO:0000313" key="6">
    <source>
        <dbReference type="Proteomes" id="UP001374579"/>
    </source>
</evidence>
<keyword evidence="1" id="KW-0677">Repeat</keyword>
<comment type="caution">
    <text evidence="5">The sequence shown here is derived from an EMBL/GenBank/DDBJ whole genome shotgun (WGS) entry which is preliminary data.</text>
</comment>
<dbReference type="Pfam" id="PF07525">
    <property type="entry name" value="SOCS_box"/>
    <property type="match status" value="1"/>
</dbReference>
<dbReference type="InterPro" id="IPR036770">
    <property type="entry name" value="Ankyrin_rpt-contain_sf"/>
</dbReference>
<evidence type="ECO:0000256" key="1">
    <source>
        <dbReference type="ARBA" id="ARBA00022737"/>
    </source>
</evidence>
<organism evidence="5 6">
    <name type="scientific">Littorina saxatilis</name>
    <dbReference type="NCBI Taxonomy" id="31220"/>
    <lineage>
        <taxon>Eukaryota</taxon>
        <taxon>Metazoa</taxon>
        <taxon>Spiralia</taxon>
        <taxon>Lophotrochozoa</taxon>
        <taxon>Mollusca</taxon>
        <taxon>Gastropoda</taxon>
        <taxon>Caenogastropoda</taxon>
        <taxon>Littorinimorpha</taxon>
        <taxon>Littorinoidea</taxon>
        <taxon>Littorinidae</taxon>
        <taxon>Littorina</taxon>
    </lineage>
</organism>
<keyword evidence="6" id="KW-1185">Reference proteome</keyword>